<proteinExistence type="predicted"/>
<organism evidence="1">
    <name type="scientific">Anopheles sinensis</name>
    <name type="common">Mosquito</name>
    <dbReference type="NCBI Taxonomy" id="74873"/>
    <lineage>
        <taxon>Eukaryota</taxon>
        <taxon>Metazoa</taxon>
        <taxon>Ecdysozoa</taxon>
        <taxon>Arthropoda</taxon>
        <taxon>Hexapoda</taxon>
        <taxon>Insecta</taxon>
        <taxon>Pterygota</taxon>
        <taxon>Neoptera</taxon>
        <taxon>Endopterygota</taxon>
        <taxon>Diptera</taxon>
        <taxon>Nematocera</taxon>
        <taxon>Culicoidea</taxon>
        <taxon>Culicidae</taxon>
        <taxon>Anophelinae</taxon>
        <taxon>Anopheles</taxon>
    </lineage>
</organism>
<protein>
    <submittedName>
        <fullName evidence="1 2">MORN repeat protein, putative</fullName>
    </submittedName>
</protein>
<dbReference type="VEuPathDB" id="VectorBase:ASIC021492"/>
<sequence>MAPEREITDRFGSILSGPLSATGDRDEGVIGPLRFSRLSASLLPTCGATRPLMALSSQGLLSARSKPSMAEVKRC</sequence>
<name>A0A084WSJ4_ANOSI</name>
<reference evidence="2" key="2">
    <citation type="submission" date="2020-05" db="UniProtKB">
        <authorList>
            <consortium name="EnsemblMetazoa"/>
        </authorList>
    </citation>
    <scope>IDENTIFICATION</scope>
</reference>
<accession>A0A084WSJ4</accession>
<dbReference type="EMBL" id="ATLV01026582">
    <property type="status" value="NOT_ANNOTATED_CDS"/>
    <property type="molecule type" value="Genomic_DNA"/>
</dbReference>
<evidence type="ECO:0000313" key="3">
    <source>
        <dbReference type="Proteomes" id="UP000030765"/>
    </source>
</evidence>
<dbReference type="AlphaFoldDB" id="A0A084WSJ4"/>
<reference evidence="1 3" key="1">
    <citation type="journal article" date="2014" name="BMC Genomics">
        <title>Genome sequence of Anopheles sinensis provides insight into genetics basis of mosquito competence for malaria parasites.</title>
        <authorList>
            <person name="Zhou D."/>
            <person name="Zhang D."/>
            <person name="Ding G."/>
            <person name="Shi L."/>
            <person name="Hou Q."/>
            <person name="Ye Y."/>
            <person name="Xu Y."/>
            <person name="Zhou H."/>
            <person name="Xiong C."/>
            <person name="Li S."/>
            <person name="Yu J."/>
            <person name="Hong S."/>
            <person name="Yu X."/>
            <person name="Zou P."/>
            <person name="Chen C."/>
            <person name="Chang X."/>
            <person name="Wang W."/>
            <person name="Lv Y."/>
            <person name="Sun Y."/>
            <person name="Ma L."/>
            <person name="Shen B."/>
            <person name="Zhu C."/>
        </authorList>
    </citation>
    <scope>NUCLEOTIDE SEQUENCE [LARGE SCALE GENOMIC DNA]</scope>
</reference>
<keyword evidence="3" id="KW-1185">Reference proteome</keyword>
<evidence type="ECO:0000313" key="2">
    <source>
        <dbReference type="EnsemblMetazoa" id="ASIC021492-PA"/>
    </source>
</evidence>
<evidence type="ECO:0000313" key="1">
    <source>
        <dbReference type="EMBL" id="KFB53188.1"/>
    </source>
</evidence>
<dbReference type="Proteomes" id="UP000030765">
    <property type="component" value="Unassembled WGS sequence"/>
</dbReference>
<gene>
    <name evidence="1" type="ORF">ZHAS_00021492</name>
</gene>
<dbReference type="EMBL" id="KE525415">
    <property type="protein sequence ID" value="KFB53188.1"/>
    <property type="molecule type" value="Genomic_DNA"/>
</dbReference>
<dbReference type="EnsemblMetazoa" id="ASIC021492-RA">
    <property type="protein sequence ID" value="ASIC021492-PA"/>
    <property type="gene ID" value="ASIC021492"/>
</dbReference>